<dbReference type="PROSITE" id="PS50110">
    <property type="entry name" value="RESPONSE_REGULATORY"/>
    <property type="match status" value="1"/>
</dbReference>
<dbReference type="AlphaFoldDB" id="A0A420VU15"/>
<dbReference type="SMART" id="SM00448">
    <property type="entry name" value="REC"/>
    <property type="match status" value="1"/>
</dbReference>
<dbReference type="SUPFAM" id="SSF52172">
    <property type="entry name" value="CheY-like"/>
    <property type="match status" value="1"/>
</dbReference>
<feature type="modified residue" description="4-aspartylphosphate" evidence="2">
    <location>
        <position position="98"/>
    </location>
</feature>
<dbReference type="InterPro" id="IPR001789">
    <property type="entry name" value="Sig_transdc_resp-reg_receiver"/>
</dbReference>
<dbReference type="OrthoDB" id="1260794at2"/>
<dbReference type="Proteomes" id="UP000282423">
    <property type="component" value="Unassembled WGS sequence"/>
</dbReference>
<dbReference type="Gene3D" id="3.40.50.2300">
    <property type="match status" value="1"/>
</dbReference>
<organism evidence="4 5">
    <name type="scientific">Sphingobacterium puteale</name>
    <dbReference type="NCBI Taxonomy" id="2420510"/>
    <lineage>
        <taxon>Bacteria</taxon>
        <taxon>Pseudomonadati</taxon>
        <taxon>Bacteroidota</taxon>
        <taxon>Sphingobacteriia</taxon>
        <taxon>Sphingobacteriales</taxon>
        <taxon>Sphingobacteriaceae</taxon>
        <taxon>Sphingobacterium</taxon>
    </lineage>
</organism>
<evidence type="ECO:0000259" key="3">
    <source>
        <dbReference type="PROSITE" id="PS50110"/>
    </source>
</evidence>
<dbReference type="GO" id="GO:0000160">
    <property type="term" value="P:phosphorelay signal transduction system"/>
    <property type="evidence" value="ECO:0007669"/>
    <property type="project" value="InterPro"/>
</dbReference>
<dbReference type="Pfam" id="PF00072">
    <property type="entry name" value="Response_reg"/>
    <property type="match status" value="1"/>
</dbReference>
<feature type="domain" description="Response regulatory" evidence="3">
    <location>
        <begin position="50"/>
        <end position="164"/>
    </location>
</feature>
<proteinExistence type="predicted"/>
<name>A0A420VU15_9SPHI</name>
<dbReference type="InterPro" id="IPR011006">
    <property type="entry name" value="CheY-like_superfamily"/>
</dbReference>
<evidence type="ECO:0000313" key="4">
    <source>
        <dbReference type="EMBL" id="RKO69709.1"/>
    </source>
</evidence>
<comment type="caution">
    <text evidence="4">The sequence shown here is derived from an EMBL/GenBank/DDBJ whole genome shotgun (WGS) entry which is preliminary data.</text>
</comment>
<keyword evidence="1 2" id="KW-0597">Phosphoprotein</keyword>
<dbReference type="PANTHER" id="PTHR44591:SF3">
    <property type="entry name" value="RESPONSE REGULATORY DOMAIN-CONTAINING PROTEIN"/>
    <property type="match status" value="1"/>
</dbReference>
<accession>A0A420VU15</accession>
<evidence type="ECO:0000256" key="2">
    <source>
        <dbReference type="PROSITE-ProRule" id="PRU00169"/>
    </source>
</evidence>
<evidence type="ECO:0000256" key="1">
    <source>
        <dbReference type="ARBA" id="ARBA00022553"/>
    </source>
</evidence>
<evidence type="ECO:0000313" key="5">
    <source>
        <dbReference type="Proteomes" id="UP000282423"/>
    </source>
</evidence>
<dbReference type="InterPro" id="IPR050595">
    <property type="entry name" value="Bact_response_regulator"/>
</dbReference>
<reference evidence="4 5" key="1">
    <citation type="submission" date="2018-10" db="EMBL/GenBank/DDBJ databases">
        <title>Sphingobacterium sp. M05W1-28.</title>
        <authorList>
            <person name="Cai H."/>
        </authorList>
    </citation>
    <scope>NUCLEOTIDE SEQUENCE [LARGE SCALE GENOMIC DNA]</scope>
    <source>
        <strain evidence="4 5">M05W1-28</strain>
    </source>
</reference>
<gene>
    <name evidence="4" type="ORF">D7322_20805</name>
</gene>
<protein>
    <submittedName>
        <fullName evidence="4">Response regulator</fullName>
    </submittedName>
</protein>
<dbReference type="EMBL" id="RBWS01000017">
    <property type="protein sequence ID" value="RKO69709.1"/>
    <property type="molecule type" value="Genomic_DNA"/>
</dbReference>
<dbReference type="PANTHER" id="PTHR44591">
    <property type="entry name" value="STRESS RESPONSE REGULATOR PROTEIN 1"/>
    <property type="match status" value="1"/>
</dbReference>
<sequence>MPCRSLLYITTAKLKSLIFQLKRALKIHIKQAFLFSIFEQIFKMKKKKKKIVLIQDNEDILNIMDEVLEDEGFDVTSSLTTEPIEKIDEIDPNLVIVDEHIKGTKKGSKVIEELKSDPETEDISAVLTSTAVDLPAKANACKADDFIEKPFDLDHMVDVVKKNS</sequence>
<keyword evidence="5" id="KW-1185">Reference proteome</keyword>